<feature type="region of interest" description="Disordered" evidence="1">
    <location>
        <begin position="872"/>
        <end position="891"/>
    </location>
</feature>
<accession>A0A9N8KRG3</accession>
<feature type="compositionally biased region" description="Polar residues" evidence="1">
    <location>
        <begin position="540"/>
        <end position="549"/>
    </location>
</feature>
<reference evidence="2" key="1">
    <citation type="submission" date="2021-12" db="EMBL/GenBank/DDBJ databases">
        <authorList>
            <person name="King R."/>
        </authorList>
    </citation>
    <scope>NUCLEOTIDE SEQUENCE</scope>
</reference>
<feature type="compositionally biased region" description="Low complexity" evidence="1">
    <location>
        <begin position="389"/>
        <end position="402"/>
    </location>
</feature>
<feature type="region of interest" description="Disordered" evidence="1">
    <location>
        <begin position="610"/>
        <end position="649"/>
    </location>
</feature>
<feature type="region of interest" description="Disordered" evidence="1">
    <location>
        <begin position="324"/>
        <end position="402"/>
    </location>
</feature>
<organism evidence="2 3">
    <name type="scientific">Chrysodeixis includens</name>
    <name type="common">Soybean looper</name>
    <name type="synonym">Pseudoplusia includens</name>
    <dbReference type="NCBI Taxonomy" id="689277"/>
    <lineage>
        <taxon>Eukaryota</taxon>
        <taxon>Metazoa</taxon>
        <taxon>Ecdysozoa</taxon>
        <taxon>Arthropoda</taxon>
        <taxon>Hexapoda</taxon>
        <taxon>Insecta</taxon>
        <taxon>Pterygota</taxon>
        <taxon>Neoptera</taxon>
        <taxon>Endopterygota</taxon>
        <taxon>Lepidoptera</taxon>
        <taxon>Glossata</taxon>
        <taxon>Ditrysia</taxon>
        <taxon>Noctuoidea</taxon>
        <taxon>Noctuidae</taxon>
        <taxon>Plusiinae</taxon>
        <taxon>Chrysodeixis</taxon>
    </lineage>
</organism>
<feature type="compositionally biased region" description="Basic and acidic residues" evidence="1">
    <location>
        <begin position="497"/>
        <end position="506"/>
    </location>
</feature>
<evidence type="ECO:0000313" key="3">
    <source>
        <dbReference type="Proteomes" id="UP001154114"/>
    </source>
</evidence>
<feature type="compositionally biased region" description="Low complexity" evidence="1">
    <location>
        <begin position="716"/>
        <end position="726"/>
    </location>
</feature>
<protein>
    <submittedName>
        <fullName evidence="2">Uncharacterized protein</fullName>
    </submittedName>
</protein>
<feature type="compositionally biased region" description="Basic and acidic residues" evidence="1">
    <location>
        <begin position="345"/>
        <end position="360"/>
    </location>
</feature>
<keyword evidence="3" id="KW-1185">Reference proteome</keyword>
<feature type="region of interest" description="Disordered" evidence="1">
    <location>
        <begin position="699"/>
        <end position="726"/>
    </location>
</feature>
<dbReference type="EMBL" id="LR824010">
    <property type="protein sequence ID" value="CAD0197962.1"/>
    <property type="molecule type" value="Genomic_DNA"/>
</dbReference>
<proteinExistence type="predicted"/>
<dbReference type="AlphaFoldDB" id="A0A9N8KRG3"/>
<feature type="compositionally biased region" description="Basic and acidic residues" evidence="1">
    <location>
        <begin position="554"/>
        <end position="584"/>
    </location>
</feature>
<feature type="compositionally biased region" description="Polar residues" evidence="1">
    <location>
        <begin position="699"/>
        <end position="708"/>
    </location>
</feature>
<gene>
    <name evidence="2" type="ORF">CINC_LOCUS12240</name>
</gene>
<sequence>MRSVASRYPVDRYLVESSNNFEMVNIIDNDLWNTEPALKPEDELILRKLHEMLQSTADDLKLLSGELSKFHEPGVQVKTTPTPLDEEFNEKVHIEEIVNAKFHGYKVIDSPENVSKYKSNKDLTENNKTALNSQKSNITNVSVPVKPSPIYKKPIINRNLEVTRTKIIQINGNENSSKTEKLNNGKVVNAPAVAYNEYSYKYVEPKLKKPSKVLQVQEMPTINIRSELKEQKVLQLDILPEVKKLEKADAVMKNVAVVACSHEVPSSIIITPNKTTPMPTASQYQQPIITIRKVSKMSTYDSSGSTNNISSDTQTMMKTQKRILTSIRSSPKSSSRTERKKVNHKKDDKRPRSNLEEWRKKLNSVYGSTNTMKNKTLKSRSSKSKESLSKTNVPSNKPNNLNNIQYIPYSKLTVGGVRASDIEREISDIPNNRDIPLSPILDKILSSRENSFSKNSPRKHIPKENNILTTSDENLLQEVIDIERTVSETLSKNIKKTKSEQKHSEKVQQIPSDSDDGKGNESYDDDFEDEKSDHSEQDSEVQNTDSTHSSNHRRSSEADVTVDSKNEEYSRTKEKPRPSNEHIHNLTYTKSNLSFKNTVDVFEFVHSVDTQDSATQSNTGQRKAPKETQTSPTCDKNLQPIHNDLWPSLDPKGEVEKMYQIEKDFIKKLIVEEYSDILEKNIDKPSTSKEVEIRKNVAASQKNTQTSPAHVKHVMTSPTRTKTRTTSPFTTLTVDHHTSPLIFVTNEDDDKGEFENEDEPGISINLSSPRFSLRLPRTSREVLSNIGDSIPRTIVKSSRHVNKCNNITSSSSSMEAESSEISSLGEIKLKRRFGHTRILSDSESVSSSKYSSDFFSGILPLKSEGEMSLGLAKKSNKQNKSSEGEASFGLL</sequence>
<feature type="region of interest" description="Disordered" evidence="1">
    <location>
        <begin position="494"/>
        <end position="585"/>
    </location>
</feature>
<feature type="compositionally biased region" description="Polar residues" evidence="1">
    <location>
        <begin position="610"/>
        <end position="636"/>
    </location>
</feature>
<dbReference type="OrthoDB" id="45007at2759"/>
<name>A0A9N8KRG3_CHRIL</name>
<evidence type="ECO:0000313" key="2">
    <source>
        <dbReference type="EMBL" id="CAD0197962.1"/>
    </source>
</evidence>
<dbReference type="Proteomes" id="UP001154114">
    <property type="component" value="Chromosome 7"/>
</dbReference>
<evidence type="ECO:0000256" key="1">
    <source>
        <dbReference type="SAM" id="MobiDB-lite"/>
    </source>
</evidence>